<gene>
    <name evidence="19" type="primary">P</name>
</gene>
<evidence type="ECO:0000256" key="6">
    <source>
        <dbReference type="ARBA" id="ARBA00022632"/>
    </source>
</evidence>
<dbReference type="GO" id="GO:0052170">
    <property type="term" value="P:symbiont-mediated suppression of host innate immune response"/>
    <property type="evidence" value="ECO:0007669"/>
    <property type="project" value="UniProtKB-KW"/>
</dbReference>
<evidence type="ECO:0000256" key="18">
    <source>
        <dbReference type="SAM" id="MobiDB-lite"/>
    </source>
</evidence>
<evidence type="ECO:0000256" key="4">
    <source>
        <dbReference type="ARBA" id="ARBA00022553"/>
    </source>
</evidence>
<name>A0A513QGS4_LBV</name>
<evidence type="ECO:0000256" key="1">
    <source>
        <dbReference type="ARBA" id="ARBA00004328"/>
    </source>
</evidence>
<evidence type="ECO:0000256" key="16">
    <source>
        <dbReference type="ARBA" id="ARBA00032207"/>
    </source>
</evidence>
<evidence type="ECO:0000313" key="19">
    <source>
        <dbReference type="EMBL" id="QCC30172.1"/>
    </source>
</evidence>
<dbReference type="GO" id="GO:0039502">
    <property type="term" value="P:symbiont-mediated suppression of host type I interferon-mediated signaling pathway"/>
    <property type="evidence" value="ECO:0007669"/>
    <property type="project" value="UniProtKB-KW"/>
</dbReference>
<evidence type="ECO:0000256" key="15">
    <source>
        <dbReference type="ARBA" id="ARBA00023280"/>
    </source>
</evidence>
<dbReference type="GO" id="GO:0039564">
    <property type="term" value="P:symbiont-mediated suppression of host JAK-STAT cascade via inhibition of STAT2 activity"/>
    <property type="evidence" value="ECO:0007669"/>
    <property type="project" value="UniProtKB-KW"/>
</dbReference>
<evidence type="ECO:0000256" key="8">
    <source>
        <dbReference type="ARBA" id="ARBA00022844"/>
    </source>
</evidence>
<keyword evidence="10 17" id="KW-0693">Viral RNA replication</keyword>
<keyword evidence="5 17" id="KW-0945">Host-virus interaction</keyword>
<evidence type="ECO:0000256" key="11">
    <source>
        <dbReference type="ARBA" id="ARBA00022961"/>
    </source>
</evidence>
<reference evidence="19" key="1">
    <citation type="submission" date="2018-07" db="EMBL/GenBank/DDBJ databases">
        <title>New detections and full genome characterization of the rabies related lyssavirus, Lagos bat virus.</title>
        <authorList>
            <person name="Coertse J."/>
            <person name="Geldenhuys M."/>
            <person name="Weyer J."/>
            <person name="Bloomberg L."/>
            <person name="Le Roux K."/>
            <person name="Nel L.H."/>
            <person name="Markotter W."/>
        </authorList>
    </citation>
    <scope>NUCLEOTIDE SEQUENCE</scope>
    <source>
        <strain evidence="19">LBV/UP6414/E.wahlbergi/RSA/2016</strain>
    </source>
</reference>
<evidence type="ECO:0000256" key="17">
    <source>
        <dbReference type="RuleBase" id="RU004918"/>
    </source>
</evidence>
<dbReference type="InterPro" id="IPR004259">
    <property type="entry name" value="PP_M1-like"/>
</dbReference>
<protein>
    <recommendedName>
        <fullName evidence="3 17">Phosphoprotein</fullName>
        <shortName evidence="17">Protein P</shortName>
    </recommendedName>
    <alternativeName>
        <fullName evidence="16 17">Protein M1</fullName>
    </alternativeName>
</protein>
<keyword evidence="9 17" id="KW-1106">Inhibition of host STAT2 by virus</keyword>
<dbReference type="GO" id="GO:0044423">
    <property type="term" value="C:virion component"/>
    <property type="evidence" value="ECO:0007669"/>
    <property type="project" value="UniProtKB-KW"/>
</dbReference>
<keyword evidence="13 17" id="KW-1035">Host cytoplasm</keyword>
<evidence type="ECO:0000256" key="3">
    <source>
        <dbReference type="ARBA" id="ARBA00020572"/>
    </source>
</evidence>
<organismHost>
    <name type="scientific">Mammalia</name>
    <name type="common">mammals</name>
    <dbReference type="NCBI Taxonomy" id="40674"/>
</organismHost>
<dbReference type="Gene3D" id="1.20.120.820">
    <property type="entry name" value="Phosphoprotein, C-terminal domain"/>
    <property type="match status" value="1"/>
</dbReference>
<dbReference type="InterPro" id="IPR037199">
    <property type="entry name" value="PP_M1_C"/>
</dbReference>
<keyword evidence="6 17" id="KW-1090">Inhibition of host innate immune response by virus</keyword>
<keyword evidence="14 17" id="KW-0922">Interferon antiviral system evasion</keyword>
<dbReference type="Pfam" id="PF03012">
    <property type="entry name" value="PP_M1"/>
    <property type="match status" value="1"/>
</dbReference>
<evidence type="ECO:0000256" key="13">
    <source>
        <dbReference type="ARBA" id="ARBA00023200"/>
    </source>
</evidence>
<dbReference type="EMBL" id="MH643893">
    <property type="protein sequence ID" value="QCC30172.1"/>
    <property type="molecule type" value="Viral_cRNA"/>
</dbReference>
<evidence type="ECO:0000256" key="2">
    <source>
        <dbReference type="ARBA" id="ARBA00006030"/>
    </source>
</evidence>
<keyword evidence="4 17" id="KW-0597">Phosphoprotein</keyword>
<comment type="subcellular location">
    <subcellularLocation>
        <location evidence="1">Virion</location>
    </subcellularLocation>
</comment>
<comment type="function">
    <text evidence="17">Non catalytic polymerase cofactor and regulatory protein that plays a role in viral transcription and replication. Stabilizes the RNA polymerase L to the N-RNA template and binds the soluble protein N, preventing it from encapsidating non-genomic RNA. Also inhibits host IFN-alpha and IFN-beta signaling by binding and retaining phosphorylated STAT1 in the cytoplasm or by inhibiting the DNA binding of STAT1 in the nucleus.</text>
</comment>
<dbReference type="GO" id="GO:0019083">
    <property type="term" value="P:viral transcription"/>
    <property type="evidence" value="ECO:0007669"/>
    <property type="project" value="InterPro"/>
</dbReference>
<dbReference type="SUPFAM" id="SSF118173">
    <property type="entry name" value="Phosphoprotein M1, C-terminal domain"/>
    <property type="match status" value="1"/>
</dbReference>
<keyword evidence="12 17" id="KW-0143">Chaperone</keyword>
<keyword evidence="11 17" id="KW-1105">Inhibition of host STAT1 by virus</keyword>
<dbReference type="GO" id="GO:0030430">
    <property type="term" value="C:host cell cytoplasm"/>
    <property type="evidence" value="ECO:0007669"/>
    <property type="project" value="UniProtKB-SubCell"/>
</dbReference>
<evidence type="ECO:0000256" key="14">
    <source>
        <dbReference type="ARBA" id="ARBA00023258"/>
    </source>
</evidence>
<comment type="subunit">
    <text evidence="17">Homotrimer when phosphorylated. This trimer is stabilized by binding to the L protein. Binds soluble protein N, and ribonucleocapsid.</text>
</comment>
<evidence type="ECO:0000256" key="7">
    <source>
        <dbReference type="ARBA" id="ARBA00022830"/>
    </source>
</evidence>
<accession>A0A513QGS4</accession>
<keyword evidence="15 17" id="KW-0899">Viral immunoevasion</keyword>
<proteinExistence type="inferred from homology"/>
<dbReference type="GO" id="GO:0039563">
    <property type="term" value="P:symbiont-mediated suppression of host JAK-STAT cascade via inhibition of STAT1 activity"/>
    <property type="evidence" value="ECO:0007669"/>
    <property type="project" value="UniProtKB-KW"/>
</dbReference>
<feature type="region of interest" description="Disordered" evidence="18">
    <location>
        <begin position="141"/>
        <end position="193"/>
    </location>
</feature>
<sequence length="305" mass="34290">MSKGLIHPSSIRSGLVDLEMAEETVDLVHKNLTDGQAHLQGEPFSVDSLPEDVRRMRIVDASGEREVVEEDEEEYSSEDEYYLPQGLDPMVPFQSFLDELGTLIVRRMKSGDGFFKIWSAASEDIKGYVLSTFMKSEAKITDNKQTQTDPMNLPKPLPKANPVQKEEQSKPGSAGGRVKPKIPPKSEWAKTTEEVSDIEGEVAHQVAESFSKRYKFPSRSSGIFLWNFEQLKMNLDDIVKASMNIPGVDKIAEIGGKLPLRCILGFVSLDSSKKFRLLADTDKVARLMQDDINNYMTRLEEIDQN</sequence>
<keyword evidence="8 17" id="KW-0946">Virion</keyword>
<dbReference type="Gene3D" id="6.10.140.1560">
    <property type="match status" value="1"/>
</dbReference>
<organismHost>
    <name type="scientific">Homo sapiens</name>
    <name type="common">Human</name>
    <dbReference type="NCBI Taxonomy" id="9606"/>
</organismHost>
<evidence type="ECO:0000256" key="12">
    <source>
        <dbReference type="ARBA" id="ARBA00023186"/>
    </source>
</evidence>
<evidence type="ECO:0000256" key="9">
    <source>
        <dbReference type="ARBA" id="ARBA00022883"/>
    </source>
</evidence>
<comment type="similarity">
    <text evidence="2 17">Belongs to the lyssavirus protein P family.</text>
</comment>
<evidence type="ECO:0000256" key="5">
    <source>
        <dbReference type="ARBA" id="ARBA00022581"/>
    </source>
</evidence>
<evidence type="ECO:0000256" key="10">
    <source>
        <dbReference type="ARBA" id="ARBA00022953"/>
    </source>
</evidence>
<organism evidence="19">
    <name type="scientific">Lagos bat virus</name>
    <name type="common">LBV</name>
    <dbReference type="NCBI Taxonomy" id="38766"/>
    <lineage>
        <taxon>Viruses</taxon>
        <taxon>Riboviria</taxon>
        <taxon>Orthornavirae</taxon>
        <taxon>Negarnaviricota</taxon>
        <taxon>Haploviricotina</taxon>
        <taxon>Monjiviricetes</taxon>
        <taxon>Mononegavirales</taxon>
        <taxon>Rhabdoviridae</taxon>
        <taxon>Alpharhabdovirinae</taxon>
        <taxon>Lyssavirus</taxon>
    </lineage>
</organism>
<keyword evidence="7 17" id="KW-1114">Inhibition of host interferon signaling pathway by virus</keyword>
<comment type="subcellular location">
    <molecule>Phosphoprotein</molecule>
    <subcellularLocation>
        <location evidence="17">Virion</location>
    </subcellularLocation>
    <subcellularLocation>
        <location evidence="17">Host cytoplasm</location>
    </subcellularLocation>
</comment>
<dbReference type="GO" id="GO:0003968">
    <property type="term" value="F:RNA-directed RNA polymerase activity"/>
    <property type="evidence" value="ECO:0007669"/>
    <property type="project" value="InterPro"/>
</dbReference>